<evidence type="ECO:0000256" key="5">
    <source>
        <dbReference type="SAM" id="Phobius"/>
    </source>
</evidence>
<gene>
    <name evidence="7" type="ORF">QP235_07840</name>
</gene>
<keyword evidence="2 5" id="KW-0812">Transmembrane</keyword>
<dbReference type="EMBL" id="JASOGN010000031">
    <property type="protein sequence ID" value="MDK6503106.1"/>
    <property type="molecule type" value="Genomic_DNA"/>
</dbReference>
<dbReference type="RefSeq" id="WP_007127125.1">
    <property type="nucleotide sequence ID" value="NZ_JASOGN010000031.1"/>
</dbReference>
<dbReference type="PIRSF" id="PIRSF006648">
    <property type="entry name" value="DrrB"/>
    <property type="match status" value="1"/>
</dbReference>
<evidence type="ECO:0000256" key="4">
    <source>
        <dbReference type="ARBA" id="ARBA00023136"/>
    </source>
</evidence>
<evidence type="ECO:0000313" key="8">
    <source>
        <dbReference type="Proteomes" id="UP001230300"/>
    </source>
</evidence>
<evidence type="ECO:0000313" key="7">
    <source>
        <dbReference type="EMBL" id="MDK6503106.1"/>
    </source>
</evidence>
<feature type="transmembrane region" description="Helical" evidence="5">
    <location>
        <begin position="49"/>
        <end position="67"/>
    </location>
</feature>
<dbReference type="GO" id="GO:0043190">
    <property type="term" value="C:ATP-binding cassette (ABC) transporter complex"/>
    <property type="evidence" value="ECO:0007669"/>
    <property type="project" value="InterPro"/>
</dbReference>
<dbReference type="PANTHER" id="PTHR43229:SF2">
    <property type="entry name" value="NODULATION PROTEIN J"/>
    <property type="match status" value="1"/>
</dbReference>
<evidence type="ECO:0000256" key="3">
    <source>
        <dbReference type="ARBA" id="ARBA00022989"/>
    </source>
</evidence>
<dbReference type="InterPro" id="IPR013525">
    <property type="entry name" value="ABC2_TM"/>
</dbReference>
<feature type="transmembrane region" description="Helical" evidence="5">
    <location>
        <begin position="210"/>
        <end position="232"/>
    </location>
</feature>
<protein>
    <submittedName>
        <fullName evidence="7">ABC transporter permease</fullName>
    </submittedName>
</protein>
<sequence>MIALLKIEWLRMTRNKKYIFFTAAMPIAFFIVFSSMIKGADKLFVEQFMLSMTTFCLTSFAFFNFPFDIMEDRNNGWNETLQKVPLNKYQVITVKVIKMTIESFICIVLIFLTGYFLKGIQLSLSQWVISGLVLLLGSVIFLSLGLLLTLFSSMQTASLFSNILYLGLAILGGLWFPLNQFPKWVQELGKCTPTYHFRELAVGYIDKGNIPIQSTIILCSYCLVFLLVYVFLSKKRDTSL</sequence>
<name>A0AAW6XG61_9LACO</name>
<dbReference type="Proteomes" id="UP001230300">
    <property type="component" value="Unassembled WGS sequence"/>
</dbReference>
<feature type="transmembrane region" description="Helical" evidence="5">
    <location>
        <begin position="96"/>
        <end position="117"/>
    </location>
</feature>
<dbReference type="AlphaFoldDB" id="A0AAW6XG61"/>
<dbReference type="InterPro" id="IPR051784">
    <property type="entry name" value="Nod_factor_ABC_transporter"/>
</dbReference>
<evidence type="ECO:0000259" key="6">
    <source>
        <dbReference type="Pfam" id="PF01061"/>
    </source>
</evidence>
<proteinExistence type="predicted"/>
<accession>A0AAW6XG61</accession>
<reference evidence="7" key="1">
    <citation type="submission" date="2023-05" db="EMBL/GenBank/DDBJ databases">
        <title>Cataloging the Phylogenetic Diversity of Human Bladder Bacteria.</title>
        <authorList>
            <person name="Du J."/>
        </authorList>
    </citation>
    <scope>NUCLEOTIDE SEQUENCE</scope>
    <source>
        <strain evidence="7">UMB9226</strain>
    </source>
</reference>
<feature type="transmembrane region" description="Helical" evidence="5">
    <location>
        <begin position="18"/>
        <end position="37"/>
    </location>
</feature>
<feature type="domain" description="ABC-2 type transporter transmembrane" evidence="6">
    <location>
        <begin position="2"/>
        <end position="201"/>
    </location>
</feature>
<dbReference type="GO" id="GO:0140359">
    <property type="term" value="F:ABC-type transporter activity"/>
    <property type="evidence" value="ECO:0007669"/>
    <property type="project" value="InterPro"/>
</dbReference>
<evidence type="ECO:0000256" key="2">
    <source>
        <dbReference type="ARBA" id="ARBA00022692"/>
    </source>
</evidence>
<feature type="transmembrane region" description="Helical" evidence="5">
    <location>
        <begin position="129"/>
        <end position="152"/>
    </location>
</feature>
<dbReference type="InterPro" id="IPR000412">
    <property type="entry name" value="ABC_2_transport"/>
</dbReference>
<dbReference type="PANTHER" id="PTHR43229">
    <property type="entry name" value="NODULATION PROTEIN J"/>
    <property type="match status" value="1"/>
</dbReference>
<comment type="caution">
    <text evidence="7">The sequence shown here is derived from an EMBL/GenBank/DDBJ whole genome shotgun (WGS) entry which is preliminary data.</text>
</comment>
<feature type="transmembrane region" description="Helical" evidence="5">
    <location>
        <begin position="159"/>
        <end position="178"/>
    </location>
</feature>
<comment type="subcellular location">
    <subcellularLocation>
        <location evidence="1">Membrane</location>
        <topology evidence="1">Multi-pass membrane protein</topology>
    </subcellularLocation>
</comment>
<organism evidence="7 8">
    <name type="scientific">Lactobacillus crispatus</name>
    <dbReference type="NCBI Taxonomy" id="47770"/>
    <lineage>
        <taxon>Bacteria</taxon>
        <taxon>Bacillati</taxon>
        <taxon>Bacillota</taxon>
        <taxon>Bacilli</taxon>
        <taxon>Lactobacillales</taxon>
        <taxon>Lactobacillaceae</taxon>
        <taxon>Lactobacillus</taxon>
    </lineage>
</organism>
<keyword evidence="3 5" id="KW-1133">Transmembrane helix</keyword>
<evidence type="ECO:0000256" key="1">
    <source>
        <dbReference type="ARBA" id="ARBA00004141"/>
    </source>
</evidence>
<dbReference type="Pfam" id="PF01061">
    <property type="entry name" value="ABC2_membrane"/>
    <property type="match status" value="1"/>
</dbReference>
<keyword evidence="4 5" id="KW-0472">Membrane</keyword>